<dbReference type="Pfam" id="PF19783">
    <property type="entry name" value="DUF6268"/>
    <property type="match status" value="1"/>
</dbReference>
<feature type="domain" description="DUF6268" evidence="1">
    <location>
        <begin position="79"/>
        <end position="309"/>
    </location>
</feature>
<dbReference type="InterPro" id="IPR046235">
    <property type="entry name" value="DUF6268"/>
</dbReference>
<comment type="caution">
    <text evidence="2">The sequence shown here is derived from an EMBL/GenBank/DDBJ whole genome shotgun (WGS) entry which is preliminary data.</text>
</comment>
<evidence type="ECO:0000259" key="1">
    <source>
        <dbReference type="Pfam" id="PF19783"/>
    </source>
</evidence>
<evidence type="ECO:0000313" key="2">
    <source>
        <dbReference type="EMBL" id="MDR6239304.1"/>
    </source>
</evidence>
<organism evidence="2 3">
    <name type="scientific">Aureibacter tunicatorum</name>
    <dbReference type="NCBI Taxonomy" id="866807"/>
    <lineage>
        <taxon>Bacteria</taxon>
        <taxon>Pseudomonadati</taxon>
        <taxon>Bacteroidota</taxon>
        <taxon>Cytophagia</taxon>
        <taxon>Cytophagales</taxon>
        <taxon>Persicobacteraceae</taxon>
        <taxon>Aureibacter</taxon>
    </lineage>
</organism>
<dbReference type="AlphaFoldDB" id="A0AAE4BQM8"/>
<dbReference type="EMBL" id="JAVDQD010000002">
    <property type="protein sequence ID" value="MDR6239304.1"/>
    <property type="molecule type" value="Genomic_DNA"/>
</dbReference>
<proteinExistence type="predicted"/>
<gene>
    <name evidence="2" type="ORF">HNQ88_002341</name>
</gene>
<keyword evidence="3" id="KW-1185">Reference proteome</keyword>
<evidence type="ECO:0000313" key="3">
    <source>
        <dbReference type="Proteomes" id="UP001185092"/>
    </source>
</evidence>
<dbReference type="Proteomes" id="UP001185092">
    <property type="component" value="Unassembled WGS sequence"/>
</dbReference>
<dbReference type="RefSeq" id="WP_309938915.1">
    <property type="nucleotide sequence ID" value="NZ_AP025305.1"/>
</dbReference>
<name>A0AAE4BQM8_9BACT</name>
<sequence>MNSNFTKLSFLRIKVILCLTIVFHCENLMGQNETDTTNFSRLVKFPLFTSEFIHYPATNYDQNKLLLSEVRTAVNLGFPLDNNQTILTSRLVHSYFSFEAEHNLTGTQVNKYYQSIAVGIGFVRMLKKNWKISFMLMPTIASDFVEPLHADDWIFQTSFLATKRVDKNIEYGTGLIYTTTFGRPMILPLLNYLRKKNNWTTIIYLPAYLAHYFEPSDKFRLGFKATVFGNLYNANFDSYQLNELEFANRVSYTRILIGPDSHMNIFGDFYINLSAGLSVRNRIEIQDDNLNMKGSINTDIKPYINVGIKLLK</sequence>
<accession>A0AAE4BQM8</accession>
<reference evidence="2" key="1">
    <citation type="submission" date="2023-07" db="EMBL/GenBank/DDBJ databases">
        <title>Genomic Encyclopedia of Type Strains, Phase IV (KMG-IV): sequencing the most valuable type-strain genomes for metagenomic binning, comparative biology and taxonomic classification.</title>
        <authorList>
            <person name="Goeker M."/>
        </authorList>
    </citation>
    <scope>NUCLEOTIDE SEQUENCE</scope>
    <source>
        <strain evidence="2">DSM 26174</strain>
    </source>
</reference>
<protein>
    <recommendedName>
        <fullName evidence="1">DUF6268 domain-containing protein</fullName>
    </recommendedName>
</protein>